<dbReference type="EMBL" id="JAULSN010000002">
    <property type="protein sequence ID" value="KAK3379936.1"/>
    <property type="molecule type" value="Genomic_DNA"/>
</dbReference>
<name>A0AAE0NE94_9PEZI</name>
<feature type="compositionally biased region" description="Low complexity" evidence="5">
    <location>
        <begin position="188"/>
        <end position="197"/>
    </location>
</feature>
<dbReference type="AlphaFoldDB" id="A0AAE0NE94"/>
<organism evidence="6 7">
    <name type="scientific">Lasiosphaeria ovina</name>
    <dbReference type="NCBI Taxonomy" id="92902"/>
    <lineage>
        <taxon>Eukaryota</taxon>
        <taxon>Fungi</taxon>
        <taxon>Dikarya</taxon>
        <taxon>Ascomycota</taxon>
        <taxon>Pezizomycotina</taxon>
        <taxon>Sordariomycetes</taxon>
        <taxon>Sordariomycetidae</taxon>
        <taxon>Sordariales</taxon>
        <taxon>Lasiosphaeriaceae</taxon>
        <taxon>Lasiosphaeria</taxon>
    </lineage>
</organism>
<evidence type="ECO:0000256" key="2">
    <source>
        <dbReference type="ARBA" id="ARBA00022980"/>
    </source>
</evidence>
<keyword evidence="3" id="KW-0687">Ribonucleoprotein</keyword>
<dbReference type="Pfam" id="PF00276">
    <property type="entry name" value="Ribosomal_L23"/>
    <property type="match status" value="1"/>
</dbReference>
<dbReference type="InterPro" id="IPR012677">
    <property type="entry name" value="Nucleotide-bd_a/b_plait_sf"/>
</dbReference>
<reference evidence="6" key="2">
    <citation type="submission" date="2023-06" db="EMBL/GenBank/DDBJ databases">
        <authorList>
            <consortium name="Lawrence Berkeley National Laboratory"/>
            <person name="Haridas S."/>
            <person name="Hensen N."/>
            <person name="Bonometti L."/>
            <person name="Westerberg I."/>
            <person name="Brannstrom I.O."/>
            <person name="Guillou S."/>
            <person name="Cros-Aarteil S."/>
            <person name="Calhoun S."/>
            <person name="Kuo A."/>
            <person name="Mondo S."/>
            <person name="Pangilinan J."/>
            <person name="Riley R."/>
            <person name="Labutti K."/>
            <person name="Andreopoulos B."/>
            <person name="Lipzen A."/>
            <person name="Chen C."/>
            <person name="Yanf M."/>
            <person name="Daum C."/>
            <person name="Ng V."/>
            <person name="Clum A."/>
            <person name="Steindorff A."/>
            <person name="Ohm R."/>
            <person name="Martin F."/>
            <person name="Silar P."/>
            <person name="Natvig D."/>
            <person name="Lalanne C."/>
            <person name="Gautier V."/>
            <person name="Ament-Velasquez S.L."/>
            <person name="Kruys A."/>
            <person name="Hutchinson M.I."/>
            <person name="Powell A.J."/>
            <person name="Barry K."/>
            <person name="Miller A.N."/>
            <person name="Grigoriev I.V."/>
            <person name="Debuchy R."/>
            <person name="Gladieux P."/>
            <person name="Thoren M.H."/>
            <person name="Johannesson H."/>
        </authorList>
    </citation>
    <scope>NUCLEOTIDE SEQUENCE</scope>
    <source>
        <strain evidence="6">CBS 958.72</strain>
    </source>
</reference>
<evidence type="ECO:0000256" key="3">
    <source>
        <dbReference type="ARBA" id="ARBA00023274"/>
    </source>
</evidence>
<dbReference type="GO" id="GO:0005762">
    <property type="term" value="C:mitochondrial large ribosomal subunit"/>
    <property type="evidence" value="ECO:0007669"/>
    <property type="project" value="TreeGrafter"/>
</dbReference>
<dbReference type="Proteomes" id="UP001287356">
    <property type="component" value="Unassembled WGS sequence"/>
</dbReference>
<dbReference type="InterPro" id="IPR012678">
    <property type="entry name" value="Ribosomal_uL23/eL15/eS24_sf"/>
</dbReference>
<feature type="region of interest" description="Disordered" evidence="5">
    <location>
        <begin position="168"/>
        <end position="223"/>
    </location>
</feature>
<evidence type="ECO:0000313" key="7">
    <source>
        <dbReference type="Proteomes" id="UP001287356"/>
    </source>
</evidence>
<evidence type="ECO:0000256" key="4">
    <source>
        <dbReference type="ARBA" id="ARBA00039977"/>
    </source>
</evidence>
<keyword evidence="2" id="KW-0689">Ribosomal protein</keyword>
<reference evidence="6" key="1">
    <citation type="journal article" date="2023" name="Mol. Phylogenet. Evol.">
        <title>Genome-scale phylogeny and comparative genomics of the fungal order Sordariales.</title>
        <authorList>
            <person name="Hensen N."/>
            <person name="Bonometti L."/>
            <person name="Westerberg I."/>
            <person name="Brannstrom I.O."/>
            <person name="Guillou S."/>
            <person name="Cros-Aarteil S."/>
            <person name="Calhoun S."/>
            <person name="Haridas S."/>
            <person name="Kuo A."/>
            <person name="Mondo S."/>
            <person name="Pangilinan J."/>
            <person name="Riley R."/>
            <person name="LaButti K."/>
            <person name="Andreopoulos B."/>
            <person name="Lipzen A."/>
            <person name="Chen C."/>
            <person name="Yan M."/>
            <person name="Daum C."/>
            <person name="Ng V."/>
            <person name="Clum A."/>
            <person name="Steindorff A."/>
            <person name="Ohm R.A."/>
            <person name="Martin F."/>
            <person name="Silar P."/>
            <person name="Natvig D.O."/>
            <person name="Lalanne C."/>
            <person name="Gautier V."/>
            <person name="Ament-Velasquez S.L."/>
            <person name="Kruys A."/>
            <person name="Hutchinson M.I."/>
            <person name="Powell A.J."/>
            <person name="Barry K."/>
            <person name="Miller A.N."/>
            <person name="Grigoriev I.V."/>
            <person name="Debuchy R."/>
            <person name="Gladieux P."/>
            <person name="Hiltunen Thoren M."/>
            <person name="Johannesson H."/>
        </authorList>
    </citation>
    <scope>NUCLEOTIDE SEQUENCE</scope>
    <source>
        <strain evidence="6">CBS 958.72</strain>
    </source>
</reference>
<protein>
    <recommendedName>
        <fullName evidence="4">Large ribosomal subunit protein uL23m</fullName>
    </recommendedName>
</protein>
<dbReference type="InterPro" id="IPR013025">
    <property type="entry name" value="Ribosomal_uL23-like"/>
</dbReference>
<sequence>MAATVSEASAHLARNFARGQQKIYLPNHIITFIRPKPRQPPNMATFVVPLKFNKLDMRDYLFHVYGVKVQAVRSFINQPAPDRRNGGDGRWYRPRSQKMMIAELVSPFVWPDPPAEDQREAFDYEIFNRIEKGRESDLSRRTIRAKGDIPLRELEPTSRDRKALRKQVREILAGGSGRDIGDDGAVGGSSSRGAGKSQPSWTGNAEKGEGEKWVEVEENVKLP</sequence>
<dbReference type="PANTHER" id="PTHR12059:SF5">
    <property type="entry name" value="LARGE RIBOSOMAL SUBUNIT PROTEIN UL23M"/>
    <property type="match status" value="1"/>
</dbReference>
<comment type="caution">
    <text evidence="6">The sequence shown here is derived from an EMBL/GenBank/DDBJ whole genome shotgun (WGS) entry which is preliminary data.</text>
</comment>
<keyword evidence="7" id="KW-1185">Reference proteome</keyword>
<proteinExistence type="inferred from homology"/>
<dbReference type="PANTHER" id="PTHR12059">
    <property type="entry name" value="RIBOSOMAL PROTEIN L23-RELATED"/>
    <property type="match status" value="1"/>
</dbReference>
<dbReference type="GO" id="GO:0003735">
    <property type="term" value="F:structural constituent of ribosome"/>
    <property type="evidence" value="ECO:0007669"/>
    <property type="project" value="InterPro"/>
</dbReference>
<evidence type="ECO:0000313" key="6">
    <source>
        <dbReference type="EMBL" id="KAK3379936.1"/>
    </source>
</evidence>
<dbReference type="SUPFAM" id="SSF54189">
    <property type="entry name" value="Ribosomal proteins S24e, L23 and L15e"/>
    <property type="match status" value="1"/>
</dbReference>
<evidence type="ECO:0000256" key="5">
    <source>
        <dbReference type="SAM" id="MobiDB-lite"/>
    </source>
</evidence>
<feature type="compositionally biased region" description="Basic and acidic residues" evidence="5">
    <location>
        <begin position="206"/>
        <end position="223"/>
    </location>
</feature>
<dbReference type="Gene3D" id="3.30.70.330">
    <property type="match status" value="1"/>
</dbReference>
<gene>
    <name evidence="6" type="ORF">B0T24DRAFT_175638</name>
</gene>
<dbReference type="GO" id="GO:0032543">
    <property type="term" value="P:mitochondrial translation"/>
    <property type="evidence" value="ECO:0007669"/>
    <property type="project" value="TreeGrafter"/>
</dbReference>
<accession>A0AAE0NE94</accession>
<evidence type="ECO:0000256" key="1">
    <source>
        <dbReference type="ARBA" id="ARBA00006700"/>
    </source>
</evidence>
<comment type="similarity">
    <text evidence="1">Belongs to the universal ribosomal protein uL23 family.</text>
</comment>